<dbReference type="AlphaFoldDB" id="A0AAV7RZ70"/>
<gene>
    <name evidence="1" type="ORF">NDU88_010785</name>
</gene>
<dbReference type="EMBL" id="JANPWB010000009">
    <property type="protein sequence ID" value="KAJ1158091.1"/>
    <property type="molecule type" value="Genomic_DNA"/>
</dbReference>
<reference evidence="1" key="1">
    <citation type="journal article" date="2022" name="bioRxiv">
        <title>Sequencing and chromosome-scale assembly of the giantPleurodeles waltlgenome.</title>
        <authorList>
            <person name="Brown T."/>
            <person name="Elewa A."/>
            <person name="Iarovenko S."/>
            <person name="Subramanian E."/>
            <person name="Araus A.J."/>
            <person name="Petzold A."/>
            <person name="Susuki M."/>
            <person name="Suzuki K.-i.T."/>
            <person name="Hayashi T."/>
            <person name="Toyoda A."/>
            <person name="Oliveira C."/>
            <person name="Osipova E."/>
            <person name="Leigh N.D."/>
            <person name="Simon A."/>
            <person name="Yun M.H."/>
        </authorList>
    </citation>
    <scope>NUCLEOTIDE SEQUENCE</scope>
    <source>
        <strain evidence="1">20211129_DDA</strain>
        <tissue evidence="1">Liver</tissue>
    </source>
</reference>
<evidence type="ECO:0000313" key="2">
    <source>
        <dbReference type="Proteomes" id="UP001066276"/>
    </source>
</evidence>
<organism evidence="1 2">
    <name type="scientific">Pleurodeles waltl</name>
    <name type="common">Iberian ribbed newt</name>
    <dbReference type="NCBI Taxonomy" id="8319"/>
    <lineage>
        <taxon>Eukaryota</taxon>
        <taxon>Metazoa</taxon>
        <taxon>Chordata</taxon>
        <taxon>Craniata</taxon>
        <taxon>Vertebrata</taxon>
        <taxon>Euteleostomi</taxon>
        <taxon>Amphibia</taxon>
        <taxon>Batrachia</taxon>
        <taxon>Caudata</taxon>
        <taxon>Salamandroidea</taxon>
        <taxon>Salamandridae</taxon>
        <taxon>Pleurodelinae</taxon>
        <taxon>Pleurodeles</taxon>
    </lineage>
</organism>
<accession>A0AAV7RZ70</accession>
<name>A0AAV7RZ70_PLEWA</name>
<evidence type="ECO:0000313" key="1">
    <source>
        <dbReference type="EMBL" id="KAJ1158091.1"/>
    </source>
</evidence>
<dbReference type="Proteomes" id="UP001066276">
    <property type="component" value="Chromosome 5"/>
</dbReference>
<proteinExistence type="predicted"/>
<keyword evidence="2" id="KW-1185">Reference proteome</keyword>
<sequence length="114" mass="12214">MKRRVNAIVTKGRARCEAGKNAWNAGICSSILAAIEKKAGKDSIIGAPGSCNKIRVFALMASRLPTFSAYLETASAGRLSAGSRSLAQDSGCHCGVWEQRLASMDRSLPEWNQE</sequence>
<comment type="caution">
    <text evidence="1">The sequence shown here is derived from an EMBL/GenBank/DDBJ whole genome shotgun (WGS) entry which is preliminary data.</text>
</comment>
<protein>
    <submittedName>
        <fullName evidence="1">Uncharacterized protein</fullName>
    </submittedName>
</protein>